<dbReference type="InterPro" id="IPR011545">
    <property type="entry name" value="DEAD/DEAH_box_helicase_dom"/>
</dbReference>
<evidence type="ECO:0000256" key="8">
    <source>
        <dbReference type="ARBA" id="ARBA00023125"/>
    </source>
</evidence>
<dbReference type="Pfam" id="PF00270">
    <property type="entry name" value="DEAD"/>
    <property type="match status" value="1"/>
</dbReference>
<dbReference type="SMART" id="SM00490">
    <property type="entry name" value="HELICc"/>
    <property type="match status" value="1"/>
</dbReference>
<keyword evidence="2 13" id="KW-0963">Cytoplasm</keyword>
<proteinExistence type="inferred from homology"/>
<evidence type="ECO:0000256" key="12">
    <source>
        <dbReference type="ARBA" id="ARBA00070128"/>
    </source>
</evidence>
<dbReference type="Gene3D" id="3.90.1150.50">
    <property type="entry name" value="Transcription-repair-coupling factor, D7 domain"/>
    <property type="match status" value="1"/>
</dbReference>
<dbReference type="HAMAP" id="MF_00969">
    <property type="entry name" value="TRCF"/>
    <property type="match status" value="1"/>
</dbReference>
<keyword evidence="7 13" id="KW-0067">ATP-binding</keyword>
<dbReference type="InterPro" id="IPR001650">
    <property type="entry name" value="Helicase_C-like"/>
</dbReference>
<evidence type="ECO:0000256" key="10">
    <source>
        <dbReference type="ARBA" id="ARBA00061104"/>
    </source>
</evidence>
<dbReference type="STRING" id="476281.ICMP_363"/>
<evidence type="ECO:0000259" key="15">
    <source>
        <dbReference type="PROSITE" id="PS51194"/>
    </source>
</evidence>
<keyword evidence="6" id="KW-0347">Helicase</keyword>
<evidence type="ECO:0000256" key="5">
    <source>
        <dbReference type="ARBA" id="ARBA00022801"/>
    </source>
</evidence>
<keyword evidence="8 13" id="KW-0238">DNA-binding</keyword>
<dbReference type="InterPro" id="IPR041471">
    <property type="entry name" value="UvrB_inter"/>
</dbReference>
<dbReference type="OrthoDB" id="9804325at2"/>
<dbReference type="HOGENOM" id="CLU_005122_1_3_6"/>
<sequence length="1138" mass="131380">MIKQIDYVLPSSAGDCCYLGQMLNQAISIECTNIIEHHLSTILMITPDRQMALRLEHEISYLTKYPVFNFLDWETLPYDIFSPNRHIVSRRLGMLFNLPKMNQGMIILPISTLMQRVCPDYFLHTSTLIIKIGQILSFSDLYQRLNTLGYNHVDQVASPGEYTVKNSIIDIFPMGSYDPYRINFSHSICQYINTFDINSQRIQKAINTIYILPTHEFPLDKVAIEIFRKQYKILFNNTKKYPEIHDMLSKGILPDGIEYLQPLFFDKPLSSIFSYLPRNTLVIMCENIQKPAFNFWHNIKERYENSIVDITKPVVEPIKLWLHPNDIFKEIKKFPCIFLNEKQLYNKPKTTNLSYVSLPNINIKIQEESSLSILEKFIKNFPGMVFFSISSVTRIKKIQKTLAKINLFPKILHNLKEAKVSGKYLIITANEYGCINQKRQFALICENDLFGNRVIKYNSINTTTLIDNLSELSPGQLIVHLEHGIGRYMGLITLEVGGITSEYLIVTYANNDKLYVPISSLHLITSYRGKNHQNFPLHNLGSDVWIKTREKAIEKVQDFAVELLDIYSQRLAKKGFAFTYNHKKYEKFCEDFLFEDTPDQAKASNEIINDMCKARSMDRVLCGDVGFGKTEVAMRAAFLACINKKQVAVLVPTTLLAQQHFETFRNRFFNWPIRIEMLSRFIMSTEQNELVKQLNEGKIDIIIGTHKLLMRNIKWHNLGLLIIDEEQRFGVHHKEYIKTMYSNVDILTLTATPIPRTLNMAINGIRDISIIATPPDNRLSVKTFVREYNSILIREAILREIMRGGQIYYVYNNVKNITKVFQTLTKLVPEVRIAISHGQMPERDLERVMHDFHHQRFNLLLCTSIIETGIDIPNVNTIIIERADNFGLSQLYQLRGRVGRSSHQAYAWLLTPNPKMMNGDAQKRLDAISSLETLGCGFAVASHDLEIRGAGDILGKNQSGQIKNIGFSLYLELLENAVKAIKAGYQPSLEYLKSKKPEIELCIPAFIPDKFIADVNNRLLMYRRINLINNIADLHIITNEIIERFGELPIETSNFLAVSAIQIQALSIGVKRIKASKHGIYFEFFPNNKINLDSLINFMSKEPHKWKWESSTKLNFMKNFIDPTLLIKWIKTFLNILQ</sequence>
<feature type="domain" description="Helicase ATP-binding" evidence="14">
    <location>
        <begin position="610"/>
        <end position="771"/>
    </location>
</feature>
<dbReference type="GO" id="GO:0006355">
    <property type="term" value="P:regulation of DNA-templated transcription"/>
    <property type="evidence" value="ECO:0007669"/>
    <property type="project" value="UniProtKB-UniRule"/>
</dbReference>
<dbReference type="Gene3D" id="3.30.2060.10">
    <property type="entry name" value="Penicillin-binding protein 1b domain"/>
    <property type="match status" value="1"/>
</dbReference>
<dbReference type="SUPFAM" id="SSF141259">
    <property type="entry name" value="CarD-like"/>
    <property type="match status" value="1"/>
</dbReference>
<dbReference type="GO" id="GO:0016787">
    <property type="term" value="F:hydrolase activity"/>
    <property type="evidence" value="ECO:0007669"/>
    <property type="project" value="UniProtKB-KW"/>
</dbReference>
<dbReference type="GO" id="GO:0000716">
    <property type="term" value="P:transcription-coupled nucleotide-excision repair, DNA damage recognition"/>
    <property type="evidence" value="ECO:0007669"/>
    <property type="project" value="UniProtKB-UniRule"/>
</dbReference>
<gene>
    <name evidence="13 16" type="primary">mfd</name>
    <name evidence="16" type="ORF">ICMP_363</name>
</gene>
<dbReference type="FunFam" id="3.40.50.300:FF:000300">
    <property type="entry name" value="Transcription-repair-coupling factor"/>
    <property type="match status" value="1"/>
</dbReference>
<dbReference type="SMART" id="SM00487">
    <property type="entry name" value="DEXDc"/>
    <property type="match status" value="1"/>
</dbReference>
<dbReference type="SMART" id="SM00982">
    <property type="entry name" value="TRCF"/>
    <property type="match status" value="1"/>
</dbReference>
<dbReference type="EMBL" id="AP010872">
    <property type="protein sequence ID" value="BAH83216.1"/>
    <property type="molecule type" value="Genomic_DNA"/>
</dbReference>
<reference evidence="16 17" key="1">
    <citation type="journal article" date="2011" name="Genome Biol. Evol.">
        <title>Reductive evolution of bacterial genome in insect gut environment.</title>
        <authorList>
            <person name="Nikoh N."/>
            <person name="Hosokawa T."/>
            <person name="Ohshima K."/>
            <person name="Hattori M."/>
            <person name="Fukatsu T."/>
        </authorList>
    </citation>
    <scope>NUCLEOTIDE SEQUENCE [LARGE SCALE GENOMIC DNA]</scope>
    <source>
        <strain evidence="16 17">Mpkobe</strain>
    </source>
</reference>
<dbReference type="PROSITE" id="PS51194">
    <property type="entry name" value="HELICASE_CTER"/>
    <property type="match status" value="1"/>
</dbReference>
<keyword evidence="4 13" id="KW-0227">DNA damage</keyword>
<dbReference type="Proteomes" id="UP000061704">
    <property type="component" value="Chromosome"/>
</dbReference>
<keyword evidence="17" id="KW-1185">Reference proteome</keyword>
<evidence type="ECO:0000256" key="6">
    <source>
        <dbReference type="ARBA" id="ARBA00022806"/>
    </source>
</evidence>
<dbReference type="Pfam" id="PF00271">
    <property type="entry name" value="Helicase_C"/>
    <property type="match status" value="1"/>
</dbReference>
<dbReference type="InterPro" id="IPR037235">
    <property type="entry name" value="TRCF-like_C_D7"/>
</dbReference>
<dbReference type="PANTHER" id="PTHR47964:SF1">
    <property type="entry name" value="ATP-DEPENDENT DNA HELICASE HOMOLOG RECG, CHLOROPLASTIC"/>
    <property type="match status" value="1"/>
</dbReference>
<feature type="domain" description="Helicase C-terminal" evidence="15">
    <location>
        <begin position="792"/>
        <end position="946"/>
    </location>
</feature>
<dbReference type="AlphaFoldDB" id="C5WD10"/>
<keyword evidence="3 13" id="KW-0547">Nucleotide-binding</keyword>
<dbReference type="Pfam" id="PF02559">
    <property type="entry name" value="CarD_TRCF_RID"/>
    <property type="match status" value="1"/>
</dbReference>
<dbReference type="PROSITE" id="PS51192">
    <property type="entry name" value="HELICASE_ATP_BIND_1"/>
    <property type="match status" value="1"/>
</dbReference>
<dbReference type="PANTHER" id="PTHR47964">
    <property type="entry name" value="ATP-DEPENDENT DNA HELICASE HOMOLOG RECG, CHLOROPLASTIC"/>
    <property type="match status" value="1"/>
</dbReference>
<evidence type="ECO:0000256" key="13">
    <source>
        <dbReference type="HAMAP-Rule" id="MF_00969"/>
    </source>
</evidence>
<dbReference type="InterPro" id="IPR036101">
    <property type="entry name" value="CarD-like/TRCF_RID_sf"/>
</dbReference>
<comment type="subcellular location">
    <subcellularLocation>
        <location evidence="1 13">Cytoplasm</location>
    </subcellularLocation>
</comment>
<evidence type="ECO:0000256" key="1">
    <source>
        <dbReference type="ARBA" id="ARBA00004496"/>
    </source>
</evidence>
<evidence type="ECO:0000256" key="7">
    <source>
        <dbReference type="ARBA" id="ARBA00022840"/>
    </source>
</evidence>
<dbReference type="EC" id="3.6.4.-" evidence="13"/>
<dbReference type="Gene3D" id="3.40.50.11140">
    <property type="match status" value="1"/>
</dbReference>
<keyword evidence="5 13" id="KW-0378">Hydrolase</keyword>
<keyword evidence="9 13" id="KW-0234">DNA repair</keyword>
<evidence type="ECO:0000313" key="17">
    <source>
        <dbReference type="Proteomes" id="UP000061704"/>
    </source>
</evidence>
<comment type="function">
    <text evidence="13">Couples transcription and DNA repair by recognizing RNA polymerase (RNAP) stalled at DNA lesions. Mediates ATP-dependent release of RNAP and its truncated transcript from the DNA, and recruitment of nucleotide excision repair machinery to the damaged site.</text>
</comment>
<name>C5WD10_9ENTR</name>
<protein>
    <recommendedName>
        <fullName evidence="12 13">Transcription-repair-coupling factor</fullName>
        <shortName evidence="13">TRCF</shortName>
        <ecNumber evidence="13">3.6.4.-</ecNumber>
    </recommendedName>
</protein>
<evidence type="ECO:0000256" key="11">
    <source>
        <dbReference type="ARBA" id="ARBA00061399"/>
    </source>
</evidence>
<evidence type="ECO:0000256" key="9">
    <source>
        <dbReference type="ARBA" id="ARBA00023204"/>
    </source>
</evidence>
<dbReference type="Gene3D" id="3.40.50.11180">
    <property type="match status" value="1"/>
</dbReference>
<evidence type="ECO:0000259" key="14">
    <source>
        <dbReference type="PROSITE" id="PS51192"/>
    </source>
</evidence>
<evidence type="ECO:0000313" key="16">
    <source>
        <dbReference type="EMBL" id="BAH83216.1"/>
    </source>
</evidence>
<dbReference type="InterPro" id="IPR003711">
    <property type="entry name" value="CarD-like/TRCF_RID"/>
</dbReference>
<dbReference type="NCBIfam" id="NF007966">
    <property type="entry name" value="PRK10689.1"/>
    <property type="match status" value="1"/>
</dbReference>
<dbReference type="Gene3D" id="3.40.50.300">
    <property type="entry name" value="P-loop containing nucleotide triphosphate hydrolases"/>
    <property type="match status" value="2"/>
</dbReference>
<dbReference type="Pfam" id="PF17757">
    <property type="entry name" value="UvrB_inter"/>
    <property type="match status" value="1"/>
</dbReference>
<comment type="similarity">
    <text evidence="10 13">In the N-terminal section; belongs to the UvrB family.</text>
</comment>
<dbReference type="CDD" id="cd18810">
    <property type="entry name" value="SF2_C_TRCF"/>
    <property type="match status" value="1"/>
</dbReference>
<dbReference type="InterPro" id="IPR047112">
    <property type="entry name" value="RecG/Mfd"/>
</dbReference>
<dbReference type="CDD" id="cd17991">
    <property type="entry name" value="DEXHc_TRCF"/>
    <property type="match status" value="1"/>
</dbReference>
<dbReference type="KEGG" id="icp:ICMP_363"/>
<dbReference type="InterPro" id="IPR004576">
    <property type="entry name" value="Mfd"/>
</dbReference>
<dbReference type="GO" id="GO:0003684">
    <property type="term" value="F:damaged DNA binding"/>
    <property type="evidence" value="ECO:0007669"/>
    <property type="project" value="InterPro"/>
</dbReference>
<dbReference type="RefSeq" id="WP_041069319.1">
    <property type="nucleotide sequence ID" value="NZ_AP010872.1"/>
</dbReference>
<evidence type="ECO:0000256" key="2">
    <source>
        <dbReference type="ARBA" id="ARBA00022490"/>
    </source>
</evidence>
<dbReference type="NCBIfam" id="TIGR00580">
    <property type="entry name" value="mfd"/>
    <property type="match status" value="1"/>
</dbReference>
<dbReference type="SUPFAM" id="SSF143517">
    <property type="entry name" value="TRCF domain-like"/>
    <property type="match status" value="1"/>
</dbReference>
<dbReference type="InterPro" id="IPR014001">
    <property type="entry name" value="Helicase_ATP-bd"/>
</dbReference>
<dbReference type="GO" id="GO:0005524">
    <property type="term" value="F:ATP binding"/>
    <property type="evidence" value="ECO:0007669"/>
    <property type="project" value="UniProtKB-UniRule"/>
</dbReference>
<dbReference type="SMART" id="SM01058">
    <property type="entry name" value="CarD_TRCF"/>
    <property type="match status" value="1"/>
</dbReference>
<comment type="similarity">
    <text evidence="11 13">In the C-terminal section; belongs to the helicase family. RecG subfamily.</text>
</comment>
<accession>C5WD10</accession>
<evidence type="ECO:0000256" key="3">
    <source>
        <dbReference type="ARBA" id="ARBA00022741"/>
    </source>
</evidence>
<dbReference type="FunFam" id="3.40.50.300:FF:000546">
    <property type="entry name" value="Transcription-repair-coupling factor"/>
    <property type="match status" value="1"/>
</dbReference>
<evidence type="ECO:0000256" key="4">
    <source>
        <dbReference type="ARBA" id="ARBA00022763"/>
    </source>
</evidence>
<dbReference type="InterPro" id="IPR048635">
    <property type="entry name" value="MFD_D3"/>
</dbReference>
<dbReference type="Pfam" id="PF03461">
    <property type="entry name" value="TRCF"/>
    <property type="match status" value="1"/>
</dbReference>
<dbReference type="GO" id="GO:0005737">
    <property type="term" value="C:cytoplasm"/>
    <property type="evidence" value="ECO:0007669"/>
    <property type="project" value="UniProtKB-SubCell"/>
</dbReference>
<dbReference type="Pfam" id="PF21132">
    <property type="entry name" value="MFD_D3"/>
    <property type="match status" value="1"/>
</dbReference>
<dbReference type="InterPro" id="IPR027417">
    <property type="entry name" value="P-loop_NTPase"/>
</dbReference>
<dbReference type="GO" id="GO:0003678">
    <property type="term" value="F:DNA helicase activity"/>
    <property type="evidence" value="ECO:0007669"/>
    <property type="project" value="TreeGrafter"/>
</dbReference>
<dbReference type="Gene3D" id="2.40.10.170">
    <property type="match status" value="1"/>
</dbReference>
<dbReference type="SUPFAM" id="SSF52540">
    <property type="entry name" value="P-loop containing nucleoside triphosphate hydrolases"/>
    <property type="match status" value="4"/>
</dbReference>
<dbReference type="InterPro" id="IPR005118">
    <property type="entry name" value="TRCF_C"/>
</dbReference>
<organism evidence="16 17">
    <name type="scientific">Candidatus Ishikawaella capsulata Mpkobe</name>
    <dbReference type="NCBI Taxonomy" id="476281"/>
    <lineage>
        <taxon>Bacteria</taxon>
        <taxon>Pseudomonadati</taxon>
        <taxon>Pseudomonadota</taxon>
        <taxon>Gammaproteobacteria</taxon>
        <taxon>Enterobacterales</taxon>
        <taxon>Enterobacteriaceae</taxon>
        <taxon>Candidatus Ishikawella</taxon>
    </lineage>
</organism>